<keyword evidence="3" id="KW-0808">Transferase</keyword>
<dbReference type="GO" id="GO:0016758">
    <property type="term" value="F:hexosyltransferase activity"/>
    <property type="evidence" value="ECO:0007669"/>
    <property type="project" value="TreeGrafter"/>
</dbReference>
<dbReference type="PANTHER" id="PTHR45947:SF3">
    <property type="entry name" value="SULFOQUINOVOSYL TRANSFERASE SQD2"/>
    <property type="match status" value="1"/>
</dbReference>
<dbReference type="RefSeq" id="WP_161234411.1">
    <property type="nucleotide sequence ID" value="NZ_WWVI01000092.1"/>
</dbReference>
<dbReference type="InterPro" id="IPR028098">
    <property type="entry name" value="Glyco_trans_4-like_N"/>
</dbReference>
<dbReference type="Proteomes" id="UP000477285">
    <property type="component" value="Unassembled WGS sequence"/>
</dbReference>
<proteinExistence type="predicted"/>
<dbReference type="SUPFAM" id="SSF53756">
    <property type="entry name" value="UDP-Glycosyltransferase/glycogen phosphorylase"/>
    <property type="match status" value="1"/>
</dbReference>
<dbReference type="AlphaFoldDB" id="A0A6L8T8R4"/>
<dbReference type="InterPro" id="IPR001296">
    <property type="entry name" value="Glyco_trans_1"/>
</dbReference>
<dbReference type="CDD" id="cd03808">
    <property type="entry name" value="GT4_CapM-like"/>
    <property type="match status" value="1"/>
</dbReference>
<dbReference type="PANTHER" id="PTHR45947">
    <property type="entry name" value="SULFOQUINOVOSYL TRANSFERASE SQD2"/>
    <property type="match status" value="1"/>
</dbReference>
<feature type="domain" description="Glycosyl transferase family 1" evidence="1">
    <location>
        <begin position="195"/>
        <end position="354"/>
    </location>
</feature>
<dbReference type="InterPro" id="IPR050194">
    <property type="entry name" value="Glycosyltransferase_grp1"/>
</dbReference>
<reference evidence="3 4" key="1">
    <citation type="journal article" date="2019" name="Nat. Med.">
        <title>A library of human gut bacterial isolates paired with longitudinal multiomics data enables mechanistic microbiome research.</title>
        <authorList>
            <person name="Poyet M."/>
            <person name="Groussin M."/>
            <person name="Gibbons S.M."/>
            <person name="Avila-Pacheco J."/>
            <person name="Jiang X."/>
            <person name="Kearney S.M."/>
            <person name="Perrotta A.R."/>
            <person name="Berdy B."/>
            <person name="Zhao S."/>
            <person name="Lieberman T.D."/>
            <person name="Swanson P.K."/>
            <person name="Smith M."/>
            <person name="Roesemann S."/>
            <person name="Alexander J.E."/>
            <person name="Rich S.A."/>
            <person name="Livny J."/>
            <person name="Vlamakis H."/>
            <person name="Clish C."/>
            <person name="Bullock K."/>
            <person name="Deik A."/>
            <person name="Scott J."/>
            <person name="Pierce K.A."/>
            <person name="Xavier R.J."/>
            <person name="Alm E.J."/>
        </authorList>
    </citation>
    <scope>NUCLEOTIDE SEQUENCE [LARGE SCALE GENOMIC DNA]</scope>
    <source>
        <strain evidence="3 4">BIOML-A1</strain>
    </source>
</reference>
<dbReference type="Pfam" id="PF00534">
    <property type="entry name" value="Glycos_transf_1"/>
    <property type="match status" value="1"/>
</dbReference>
<name>A0A6L8T8R4_9FIRM</name>
<dbReference type="EMBL" id="WWVQ01000093">
    <property type="protein sequence ID" value="MZL35382.1"/>
    <property type="molecule type" value="Genomic_DNA"/>
</dbReference>
<evidence type="ECO:0000313" key="4">
    <source>
        <dbReference type="Proteomes" id="UP000477285"/>
    </source>
</evidence>
<sequence>MKNRIRVLHVAQAAGGVDRYIRMLFKYMDHDKFENILVCSHDFKRVDYNGLADAFEHVDMQRPIGKADIDAMKAVRRLIRKYQPDIVYAHSSKAGAIARVANIGLKKNGDKIKCIYNPHGWAFNMRCGKKKQMIYTAIEKMAAPFCDKIICISEAEKQSALDKKICKQDKLQVIVNGIDIEEYEQRKIAGLSTVSRKSCGIPESAFVVGMVGRISEQKAPDVFIKAAKQIKQKISEACFMIVGDGPDREMIEEYARENNIALFISGWVENASDYISLFDVALLLSRWEGFGLAIPEYMLAGKPVVVSRVDAIPEIVKDTENGLLVKPDDIDGTSNAVLELYKEGALQMKLRNKGMITVHEKFDVKRTAKESEMLLNSVITSRNQLR</sequence>
<comment type="caution">
    <text evidence="3">The sequence shown here is derived from an EMBL/GenBank/DDBJ whole genome shotgun (WGS) entry which is preliminary data.</text>
</comment>
<evidence type="ECO:0000259" key="2">
    <source>
        <dbReference type="Pfam" id="PF13439"/>
    </source>
</evidence>
<organism evidence="3 4">
    <name type="scientific">Blautia wexlerae</name>
    <dbReference type="NCBI Taxonomy" id="418240"/>
    <lineage>
        <taxon>Bacteria</taxon>
        <taxon>Bacillati</taxon>
        <taxon>Bacillota</taxon>
        <taxon>Clostridia</taxon>
        <taxon>Lachnospirales</taxon>
        <taxon>Lachnospiraceae</taxon>
        <taxon>Blautia</taxon>
    </lineage>
</organism>
<gene>
    <name evidence="3" type="ORF">GT728_19930</name>
</gene>
<dbReference type="Pfam" id="PF13439">
    <property type="entry name" value="Glyco_transf_4"/>
    <property type="match status" value="1"/>
</dbReference>
<accession>A0A6L8T8R4</accession>
<evidence type="ECO:0000313" key="3">
    <source>
        <dbReference type="EMBL" id="MZL35382.1"/>
    </source>
</evidence>
<protein>
    <submittedName>
        <fullName evidence="3">Glycosyltransferase</fullName>
    </submittedName>
</protein>
<feature type="domain" description="Glycosyltransferase subfamily 4-like N-terminal" evidence="2">
    <location>
        <begin position="15"/>
        <end position="181"/>
    </location>
</feature>
<dbReference type="Gene3D" id="3.40.50.2000">
    <property type="entry name" value="Glycogen Phosphorylase B"/>
    <property type="match status" value="2"/>
</dbReference>
<evidence type="ECO:0000259" key="1">
    <source>
        <dbReference type="Pfam" id="PF00534"/>
    </source>
</evidence>